<keyword evidence="2" id="KW-0812">Transmembrane</keyword>
<evidence type="ECO:0000313" key="4">
    <source>
        <dbReference type="Proteomes" id="UP001576780"/>
    </source>
</evidence>
<name>A0ABV4WGN8_9CYAN</name>
<organism evidence="3 4">
    <name type="scientific">Floridaenema evergladense BLCC-F167</name>
    <dbReference type="NCBI Taxonomy" id="3153639"/>
    <lineage>
        <taxon>Bacteria</taxon>
        <taxon>Bacillati</taxon>
        <taxon>Cyanobacteriota</taxon>
        <taxon>Cyanophyceae</taxon>
        <taxon>Oscillatoriophycideae</taxon>
        <taxon>Aerosakkonematales</taxon>
        <taxon>Aerosakkonemataceae</taxon>
        <taxon>Floridanema</taxon>
        <taxon>Floridanema evergladense</taxon>
    </lineage>
</organism>
<evidence type="ECO:0000313" key="3">
    <source>
        <dbReference type="EMBL" id="MFB2834246.1"/>
    </source>
</evidence>
<comment type="caution">
    <text evidence="3">The sequence shown here is derived from an EMBL/GenBank/DDBJ whole genome shotgun (WGS) entry which is preliminary data.</text>
</comment>
<feature type="region of interest" description="Disordered" evidence="1">
    <location>
        <begin position="499"/>
        <end position="527"/>
    </location>
</feature>
<feature type="transmembrane region" description="Helical" evidence="2">
    <location>
        <begin position="413"/>
        <end position="432"/>
    </location>
</feature>
<proteinExistence type="predicted"/>
<keyword evidence="2" id="KW-1133">Transmembrane helix</keyword>
<evidence type="ECO:0000256" key="1">
    <source>
        <dbReference type="SAM" id="MobiDB-lite"/>
    </source>
</evidence>
<feature type="transmembrane region" description="Helical" evidence="2">
    <location>
        <begin position="452"/>
        <end position="475"/>
    </location>
</feature>
<gene>
    <name evidence="3" type="ORF">ACE1CA_06905</name>
</gene>
<accession>A0ABV4WGN8</accession>
<keyword evidence="2" id="KW-0472">Membrane</keyword>
<dbReference type="Proteomes" id="UP001576780">
    <property type="component" value="Unassembled WGS sequence"/>
</dbReference>
<keyword evidence="4" id="KW-1185">Reference proteome</keyword>
<dbReference type="EMBL" id="JBHFNT010000058">
    <property type="protein sequence ID" value="MFB2834246.1"/>
    <property type="molecule type" value="Genomic_DNA"/>
</dbReference>
<evidence type="ECO:0000256" key="2">
    <source>
        <dbReference type="SAM" id="Phobius"/>
    </source>
</evidence>
<dbReference type="RefSeq" id="WP_413276688.1">
    <property type="nucleotide sequence ID" value="NZ_JBHFNT010000058.1"/>
</dbReference>
<reference evidence="3 4" key="1">
    <citation type="submission" date="2024-09" db="EMBL/GenBank/DDBJ databases">
        <title>Floridaenema gen nov. (Aerosakkonemataceae, Aerosakkonematales ord. nov., Cyanobacteria) from benthic tropical and subtropical fresh waters, with the description of four new species.</title>
        <authorList>
            <person name="Moretto J.A."/>
            <person name="Berthold D.E."/>
            <person name="Lefler F.W."/>
            <person name="Huang I.-S."/>
            <person name="Laughinghouse H. IV."/>
        </authorList>
    </citation>
    <scope>NUCLEOTIDE SEQUENCE [LARGE SCALE GENOMIC DNA]</scope>
    <source>
        <strain evidence="3 4">BLCC-F167</strain>
    </source>
</reference>
<sequence length="527" mass="60170">MSNTDLPAKFANPKLTLFAFHLRNNLAQGLEETVENANLLWEQCQNLGQKLGVNRLETLISKLKKDNNNKIGIFPGNENPVSNYLELLTSEKFIDFSATPNSSSLKIRGEVYPLQIHDTFAVDITLRYPYFSVEIAQLSHLNPESYLSPNQIIQASLGKTFLLFAQPLEKVEDLQKLANACIITLFPTIKPEKLLHYPPSSGYFLGSAIFEYDIREENSSKNLHVLVWLNCDAKTEELETEGSYYQPLINLLCCRSKIIYTYTQSRWCNNQARRLYKQLEEKVAAFKTLPSTRVERLTELKRWLAEIPELTLEYSRYLRDLEVHIKTIETNIKNYELFLNTLHNISIKDKDNLEFFQQFLKYSEETLTEQIKVDLGYLNVGKQLFEQMIGTIRGIVEIEQAESDRNLQKTIQAVGFSIGAAGIVATSAPYWIKQNPREILINKPFTSHSLNTFTLVLVLSFFTGLATWVIISVIINSKNWIAGVKYWFSSKVGNKKNQASLPSSANQPVQITSGQKEPEQTSISQNN</sequence>
<protein>
    <submittedName>
        <fullName evidence="3">Uncharacterized protein</fullName>
    </submittedName>
</protein>